<keyword evidence="1" id="KW-1133">Transmembrane helix</keyword>
<feature type="transmembrane region" description="Helical" evidence="1">
    <location>
        <begin position="66"/>
        <end position="84"/>
    </location>
</feature>
<gene>
    <name evidence="2" type="ORF">HKI81_08170</name>
</gene>
<evidence type="ECO:0000256" key="1">
    <source>
        <dbReference type="SAM" id="Phobius"/>
    </source>
</evidence>
<dbReference type="AlphaFoldDB" id="A0A7Y2LA42"/>
<feature type="transmembrane region" description="Helical" evidence="1">
    <location>
        <begin position="177"/>
        <end position="197"/>
    </location>
</feature>
<reference evidence="2 3" key="1">
    <citation type="submission" date="2020-04" db="EMBL/GenBank/DDBJ databases">
        <title>Draft genome sequence of Caldanaerobacter sunterraneus. strain 1523vc isolated from Griffin hot spring, Kamchatka, Russia.</title>
        <authorList>
            <person name="Toshchakov S.V."/>
            <person name="Podosokorskaya O.A."/>
            <person name="Kublanov I.V."/>
            <person name="Korzhenkov A."/>
            <person name="Patrushev M.V."/>
        </authorList>
    </citation>
    <scope>NUCLEOTIDE SEQUENCE [LARGE SCALE GENOMIC DNA]</scope>
    <source>
        <strain evidence="2 3">1523vc</strain>
    </source>
</reference>
<name>A0A7Y2LA42_9THEO</name>
<proteinExistence type="predicted"/>
<dbReference type="EMBL" id="JABEQB010000022">
    <property type="protein sequence ID" value="NNG67201.1"/>
    <property type="molecule type" value="Genomic_DNA"/>
</dbReference>
<organism evidence="2 3">
    <name type="scientific">Caldanaerobacter subterraneus</name>
    <dbReference type="NCBI Taxonomy" id="911092"/>
    <lineage>
        <taxon>Bacteria</taxon>
        <taxon>Bacillati</taxon>
        <taxon>Bacillota</taxon>
        <taxon>Clostridia</taxon>
        <taxon>Thermoanaerobacterales</taxon>
        <taxon>Thermoanaerobacteraceae</taxon>
        <taxon>Caldanaerobacter</taxon>
    </lineage>
</organism>
<protein>
    <submittedName>
        <fullName evidence="2">Uncharacterized protein</fullName>
    </submittedName>
</protein>
<feature type="transmembrane region" description="Helical" evidence="1">
    <location>
        <begin position="122"/>
        <end position="143"/>
    </location>
</feature>
<evidence type="ECO:0000313" key="3">
    <source>
        <dbReference type="Proteomes" id="UP000529861"/>
    </source>
</evidence>
<keyword evidence="1" id="KW-0472">Membrane</keyword>
<keyword evidence="1" id="KW-0812">Transmembrane</keyword>
<evidence type="ECO:0000313" key="2">
    <source>
        <dbReference type="EMBL" id="NNG67201.1"/>
    </source>
</evidence>
<feature type="transmembrane region" description="Helical" evidence="1">
    <location>
        <begin position="90"/>
        <end position="110"/>
    </location>
</feature>
<dbReference type="RefSeq" id="WP_170271099.1">
    <property type="nucleotide sequence ID" value="NZ_JABEQB010000022.1"/>
</dbReference>
<feature type="transmembrane region" description="Helical" evidence="1">
    <location>
        <begin position="218"/>
        <end position="237"/>
    </location>
</feature>
<accession>A0A7Y2LA42</accession>
<comment type="caution">
    <text evidence="2">The sequence shown here is derived from an EMBL/GenBank/DDBJ whole genome shotgun (WGS) entry which is preliminary data.</text>
</comment>
<dbReference type="Proteomes" id="UP000529861">
    <property type="component" value="Unassembled WGS sequence"/>
</dbReference>
<sequence length="238" mass="28447">MKFDLSIILGIISILLTILFGIIPLFQKQPWLINIISDNAHVYQTRINIYSSQNIYNKESSYDSDYFYIIVAIIVSFIIVVIYFRFKDIVAAMLSIFNFVGLLISFYILFKKTPQNYIRLRLINILGWLPLIFYSIFLNYPLFQPIDFLQIQNNIINLHGIELSLYIWKIFTKRADISGLIILQFIGLIFYPIFYYVNLKYLKLEKLVREYKKYICYLILYFTSVNILFSGLILRFWY</sequence>
<feature type="transmembrane region" description="Helical" evidence="1">
    <location>
        <begin position="6"/>
        <end position="26"/>
    </location>
</feature>